<reference evidence="2" key="1">
    <citation type="journal article" date="2009" name="Appl. Environ. Microbiol.">
        <title>Complete genome sequence of the chemolithoautotrophic marine magnetotactic coccus strain MC-1.</title>
        <authorList>
            <person name="Schubbe S."/>
            <person name="Williams T.J."/>
            <person name="Xie G."/>
            <person name="Kiss H.E."/>
            <person name="Brettin T.S."/>
            <person name="Martinez D."/>
            <person name="Ross C.A."/>
            <person name="Schuler D."/>
            <person name="Cox B.L."/>
            <person name="Nealson K.H."/>
            <person name="Bazylinski D.A."/>
        </authorList>
    </citation>
    <scope>NUCLEOTIDE SEQUENCE [LARGE SCALE GENOMIC DNA]</scope>
    <source>
        <strain evidence="2">ATCC BAA-1437 / JCM 17883 / MC-1</strain>
    </source>
</reference>
<name>A0L883_MAGMM</name>
<dbReference type="AlphaFoldDB" id="A0L883"/>
<evidence type="ECO:0000313" key="1">
    <source>
        <dbReference type="EMBL" id="ABK44176.1"/>
    </source>
</evidence>
<protein>
    <submittedName>
        <fullName evidence="1">Uncharacterized protein</fullName>
    </submittedName>
</protein>
<dbReference type="RefSeq" id="WP_011713324.1">
    <property type="nucleotide sequence ID" value="NC_008576.1"/>
</dbReference>
<keyword evidence="2" id="KW-1185">Reference proteome</keyword>
<dbReference type="EMBL" id="CP000471">
    <property type="protein sequence ID" value="ABK44176.1"/>
    <property type="molecule type" value="Genomic_DNA"/>
</dbReference>
<reference evidence="1 2" key="2">
    <citation type="journal article" date="2012" name="Int. J. Syst. Evol. Microbiol.">
        <title>Magnetococcus marinus gen. nov., sp. nov., a marine, magnetotactic bacterium that represents a novel lineage (Magnetococcaceae fam. nov.; Magnetococcales ord. nov.) at the base of the Alphaproteobacteria.</title>
        <authorList>
            <person name="Bazylinski D.A."/>
            <person name="Williams T.J."/>
            <person name="Lefevre C.T."/>
            <person name="Berg R.J."/>
            <person name="Zhang C.L."/>
            <person name="Bowser S.S."/>
            <person name="Dean A.J."/>
            <person name="Beveridge T.J."/>
        </authorList>
    </citation>
    <scope>NUCLEOTIDE SEQUENCE [LARGE SCALE GENOMIC DNA]</scope>
    <source>
        <strain evidence="2">ATCC BAA-1437 / JCM 17883 / MC-1</strain>
    </source>
</reference>
<dbReference type="Proteomes" id="UP000002586">
    <property type="component" value="Chromosome"/>
</dbReference>
<gene>
    <name evidence="1" type="ordered locus">Mmc1_1667</name>
</gene>
<dbReference type="OrthoDB" id="5568182at2"/>
<proteinExistence type="predicted"/>
<sequence>MDFIRAKTVGTGGDVRYAPLDQGRTEAVARAHPSRGWNFGEISPWLSDAVRVTLSRTAMRMLRWLRGEGVPALLSPRQSQVATYGRDGQTRPMVEAQFTLHDDGQHAVIKDSPWSRHAGSLTVSKRGAVVYGVLKHMRATPGNQSKFLASMRENRAAGRLNEDDLQAAREALQDWMQADDGV</sequence>
<evidence type="ECO:0000313" key="2">
    <source>
        <dbReference type="Proteomes" id="UP000002586"/>
    </source>
</evidence>
<dbReference type="KEGG" id="mgm:Mmc1_1667"/>
<organism evidence="1 2">
    <name type="scientific">Magnetococcus marinus (strain ATCC BAA-1437 / JCM 17883 / MC-1)</name>
    <dbReference type="NCBI Taxonomy" id="156889"/>
    <lineage>
        <taxon>Bacteria</taxon>
        <taxon>Pseudomonadati</taxon>
        <taxon>Pseudomonadota</taxon>
        <taxon>Magnetococcia</taxon>
        <taxon>Magnetococcales</taxon>
        <taxon>Magnetococcaceae</taxon>
        <taxon>Magnetococcus</taxon>
    </lineage>
</organism>
<accession>A0L883</accession>
<dbReference type="HOGENOM" id="CLU_1480350_0_0_5"/>